<evidence type="ECO:0000313" key="8">
    <source>
        <dbReference type="EMBL" id="NHO53624.1"/>
    </source>
</evidence>
<dbReference type="EC" id="2.7.7.7" evidence="1"/>
<comment type="similarity">
    <text evidence="6">Belongs to the DNA polymerase HolA subunit family.</text>
</comment>
<reference evidence="8" key="1">
    <citation type="submission" date="2019-11" db="EMBL/GenBank/DDBJ databases">
        <title>Description of new Acetobacter species.</title>
        <authorList>
            <person name="Cleenwerck I."/>
            <person name="Sombolestani A.S."/>
        </authorList>
    </citation>
    <scope>NUCLEOTIDE SEQUENCE</scope>
    <source>
        <strain evidence="8">LMG 1626</strain>
    </source>
</reference>
<dbReference type="InterPro" id="IPR005790">
    <property type="entry name" value="DNA_polIII_delta"/>
</dbReference>
<evidence type="ECO:0000256" key="3">
    <source>
        <dbReference type="ARBA" id="ARBA00022695"/>
    </source>
</evidence>
<dbReference type="Gene3D" id="1.20.272.10">
    <property type="match status" value="1"/>
</dbReference>
<evidence type="ECO:0000313" key="9">
    <source>
        <dbReference type="Proteomes" id="UP000597459"/>
    </source>
</evidence>
<dbReference type="SUPFAM" id="SSF52540">
    <property type="entry name" value="P-loop containing nucleoside triphosphate hydrolases"/>
    <property type="match status" value="1"/>
</dbReference>
<dbReference type="GO" id="GO:0003677">
    <property type="term" value="F:DNA binding"/>
    <property type="evidence" value="ECO:0007669"/>
    <property type="project" value="InterPro"/>
</dbReference>
<dbReference type="NCBIfam" id="TIGR01128">
    <property type="entry name" value="holA"/>
    <property type="match status" value="1"/>
</dbReference>
<dbReference type="PANTHER" id="PTHR34388:SF1">
    <property type="entry name" value="DNA POLYMERASE III SUBUNIT DELTA"/>
    <property type="match status" value="1"/>
</dbReference>
<dbReference type="Gene3D" id="3.40.50.300">
    <property type="entry name" value="P-loop containing nucleotide triphosphate hydrolases"/>
    <property type="match status" value="1"/>
</dbReference>
<accession>A0A967B5J0</accession>
<dbReference type="AlphaFoldDB" id="A0A967B5J0"/>
<keyword evidence="4" id="KW-0235">DNA replication</keyword>
<dbReference type="InterPro" id="IPR027417">
    <property type="entry name" value="P-loop_NTPase"/>
</dbReference>
<name>A0A967B5J0_9PROT</name>
<evidence type="ECO:0000256" key="6">
    <source>
        <dbReference type="ARBA" id="ARBA00034754"/>
    </source>
</evidence>
<keyword evidence="5" id="KW-0239">DNA-directed DNA polymerase</keyword>
<evidence type="ECO:0000256" key="2">
    <source>
        <dbReference type="ARBA" id="ARBA00022679"/>
    </source>
</evidence>
<dbReference type="GO" id="GO:0006261">
    <property type="term" value="P:DNA-templated DNA replication"/>
    <property type="evidence" value="ECO:0007669"/>
    <property type="project" value="TreeGrafter"/>
</dbReference>
<dbReference type="SUPFAM" id="SSF48019">
    <property type="entry name" value="post-AAA+ oligomerization domain-like"/>
    <property type="match status" value="1"/>
</dbReference>
<organism evidence="8 9">
    <name type="scientific">Acetobacter estunensis</name>
    <dbReference type="NCBI Taxonomy" id="104097"/>
    <lineage>
        <taxon>Bacteria</taxon>
        <taxon>Pseudomonadati</taxon>
        <taxon>Pseudomonadota</taxon>
        <taxon>Alphaproteobacteria</taxon>
        <taxon>Acetobacterales</taxon>
        <taxon>Acetobacteraceae</taxon>
        <taxon>Acetobacter</taxon>
    </lineage>
</organism>
<protein>
    <recommendedName>
        <fullName evidence="1">DNA-directed DNA polymerase</fullName>
        <ecNumber evidence="1">2.7.7.7</ecNumber>
    </recommendedName>
</protein>
<dbReference type="GO" id="GO:0003887">
    <property type="term" value="F:DNA-directed DNA polymerase activity"/>
    <property type="evidence" value="ECO:0007669"/>
    <property type="project" value="UniProtKB-KW"/>
</dbReference>
<sequence>MKIDGRSLGKVLGAPDNWRFVLLHGDDTGLIREYATTLVRTAAGSLDDPFRVSVLAREDQSRLEEEATALSLDGGRRVVWVREAGDGLAAAMTAILDGPAGSLVVMEAGSLPARGKLRKLAESRTDSASIGCYPEEGRALEGSVRRMFEERKVRVTSEALGWLATHLGSDRAGVRNEIEKLALYAGEGGELALEDVQLCMGDSGAASVEDAVFLATEGDREGTDLALERALSEGANPVAVARVLLNHIGRLRRVQAQIAGGQSRPDALKTLRPPVFFRKQTAFNRALDLWPLDALNDLARRTQAFELSCKQTGAMDLLLCRRHLAGIAAMAAGRRRRGHR</sequence>
<dbReference type="RefSeq" id="WP_166314281.1">
    <property type="nucleotide sequence ID" value="NZ_WOTH01000010.1"/>
</dbReference>
<keyword evidence="9" id="KW-1185">Reference proteome</keyword>
<comment type="caution">
    <text evidence="8">The sequence shown here is derived from an EMBL/GenBank/DDBJ whole genome shotgun (WGS) entry which is preliminary data.</text>
</comment>
<dbReference type="PANTHER" id="PTHR34388">
    <property type="entry name" value="DNA POLYMERASE III SUBUNIT DELTA"/>
    <property type="match status" value="1"/>
</dbReference>
<proteinExistence type="inferred from homology"/>
<comment type="catalytic activity">
    <reaction evidence="7">
        <text>DNA(n) + a 2'-deoxyribonucleoside 5'-triphosphate = DNA(n+1) + diphosphate</text>
        <dbReference type="Rhea" id="RHEA:22508"/>
        <dbReference type="Rhea" id="RHEA-COMP:17339"/>
        <dbReference type="Rhea" id="RHEA-COMP:17340"/>
        <dbReference type="ChEBI" id="CHEBI:33019"/>
        <dbReference type="ChEBI" id="CHEBI:61560"/>
        <dbReference type="ChEBI" id="CHEBI:173112"/>
        <dbReference type="EC" id="2.7.7.7"/>
    </reaction>
</comment>
<dbReference type="Gene3D" id="1.10.8.60">
    <property type="match status" value="1"/>
</dbReference>
<keyword evidence="2" id="KW-0808">Transferase</keyword>
<evidence type="ECO:0000256" key="1">
    <source>
        <dbReference type="ARBA" id="ARBA00012417"/>
    </source>
</evidence>
<gene>
    <name evidence="8" type="ORF">GOB87_06555</name>
</gene>
<dbReference type="GO" id="GO:0009360">
    <property type="term" value="C:DNA polymerase III complex"/>
    <property type="evidence" value="ECO:0007669"/>
    <property type="project" value="TreeGrafter"/>
</dbReference>
<evidence type="ECO:0000256" key="7">
    <source>
        <dbReference type="ARBA" id="ARBA00049244"/>
    </source>
</evidence>
<dbReference type="EMBL" id="WOTH01000010">
    <property type="protein sequence ID" value="NHO53624.1"/>
    <property type="molecule type" value="Genomic_DNA"/>
</dbReference>
<dbReference type="InterPro" id="IPR008921">
    <property type="entry name" value="DNA_pol3_clamp-load_cplx_C"/>
</dbReference>
<evidence type="ECO:0000256" key="4">
    <source>
        <dbReference type="ARBA" id="ARBA00022705"/>
    </source>
</evidence>
<evidence type="ECO:0000256" key="5">
    <source>
        <dbReference type="ARBA" id="ARBA00022932"/>
    </source>
</evidence>
<keyword evidence="3" id="KW-0548">Nucleotidyltransferase</keyword>
<dbReference type="Proteomes" id="UP000597459">
    <property type="component" value="Unassembled WGS sequence"/>
</dbReference>